<comment type="caution">
    <text evidence="2">The sequence shown here is derived from an EMBL/GenBank/DDBJ whole genome shotgun (WGS) entry which is preliminary data.</text>
</comment>
<evidence type="ECO:0000313" key="3">
    <source>
        <dbReference type="Proteomes" id="UP000305921"/>
    </source>
</evidence>
<evidence type="ECO:0000313" key="2">
    <source>
        <dbReference type="EMBL" id="TLQ47991.1"/>
    </source>
</evidence>
<keyword evidence="3" id="KW-1185">Reference proteome</keyword>
<dbReference type="Pfam" id="PF00583">
    <property type="entry name" value="Acetyltransf_1"/>
    <property type="match status" value="1"/>
</dbReference>
<dbReference type="Gene3D" id="3.40.630.30">
    <property type="match status" value="1"/>
</dbReference>
<dbReference type="SUPFAM" id="SSF55729">
    <property type="entry name" value="Acyl-CoA N-acyltransferases (Nat)"/>
    <property type="match status" value="1"/>
</dbReference>
<dbReference type="OrthoDB" id="9805924at2"/>
<dbReference type="EMBL" id="VAWE01000001">
    <property type="protein sequence ID" value="TLQ47991.1"/>
    <property type="molecule type" value="Genomic_DNA"/>
</dbReference>
<dbReference type="InterPro" id="IPR000182">
    <property type="entry name" value="GNAT_dom"/>
</dbReference>
<keyword evidence="2" id="KW-0808">Transferase</keyword>
<sequence>MRYTSDVAPEDPRFSSDVRPLLRVLRPALTDAAADAFAHEAHRQGLVFTAAYDASGRCLGVGSHRVLATSRGRVLFIDDLVTDPSQRGAGTGAFLVDELASRAVRAGCVRVELDSGVANHDAHRFYHVHRMRIAALHFTLDVRS</sequence>
<proteinExistence type="predicted"/>
<accession>A0A5R9ECQ2</accession>
<name>A0A5R9ECQ2_9ACTN</name>
<dbReference type="InterPro" id="IPR016181">
    <property type="entry name" value="Acyl_CoA_acyltransferase"/>
</dbReference>
<gene>
    <name evidence="2" type="ORF">FEF34_03825</name>
</gene>
<evidence type="ECO:0000259" key="1">
    <source>
        <dbReference type="PROSITE" id="PS51186"/>
    </source>
</evidence>
<reference evidence="2 3" key="1">
    <citation type="submission" date="2019-05" db="EMBL/GenBank/DDBJ databases">
        <title>Streptomyces marianii sp. nov., a novel marine actinomycete from southern coast of India.</title>
        <authorList>
            <person name="Iniyan A.M."/>
            <person name="Wink J."/>
            <person name="Ramprasad E."/>
            <person name="Ramana C.V."/>
            <person name="Bunk B."/>
            <person name="Sproer C."/>
            <person name="Joseph F.-J.R.S."/>
            <person name="Vincent S.G.P."/>
        </authorList>
    </citation>
    <scope>NUCLEOTIDE SEQUENCE [LARGE SCALE GENOMIC DNA]</scope>
    <source>
        <strain evidence="2 3">ICN19</strain>
    </source>
</reference>
<dbReference type="AlphaFoldDB" id="A0A5R9ECQ2"/>
<organism evidence="2 3">
    <name type="scientific">Streptomyces marianii</name>
    <dbReference type="NCBI Taxonomy" id="1817406"/>
    <lineage>
        <taxon>Bacteria</taxon>
        <taxon>Bacillati</taxon>
        <taxon>Actinomycetota</taxon>
        <taxon>Actinomycetes</taxon>
        <taxon>Kitasatosporales</taxon>
        <taxon>Streptomycetaceae</taxon>
        <taxon>Streptomyces</taxon>
    </lineage>
</organism>
<dbReference type="PROSITE" id="PS51186">
    <property type="entry name" value="GNAT"/>
    <property type="match status" value="1"/>
</dbReference>
<dbReference type="Proteomes" id="UP000305921">
    <property type="component" value="Unassembled WGS sequence"/>
</dbReference>
<protein>
    <submittedName>
        <fullName evidence="2">GNAT family N-acetyltransferase</fullName>
    </submittedName>
</protein>
<dbReference type="GO" id="GO:0016747">
    <property type="term" value="F:acyltransferase activity, transferring groups other than amino-acyl groups"/>
    <property type="evidence" value="ECO:0007669"/>
    <property type="project" value="InterPro"/>
</dbReference>
<feature type="domain" description="N-acetyltransferase" evidence="1">
    <location>
        <begin position="5"/>
        <end position="144"/>
    </location>
</feature>